<dbReference type="GO" id="GO:0098796">
    <property type="term" value="C:membrane protein complex"/>
    <property type="evidence" value="ECO:0007669"/>
    <property type="project" value="UniProtKB-ARBA"/>
</dbReference>
<keyword evidence="3" id="KW-0067">ATP-binding</keyword>
<dbReference type="SMART" id="SM00382">
    <property type="entry name" value="AAA"/>
    <property type="match status" value="1"/>
</dbReference>
<protein>
    <submittedName>
        <fullName evidence="6">ABC transporter, ATPase subunit</fullName>
    </submittedName>
</protein>
<dbReference type="eggNOG" id="COG1321">
    <property type="taxonomic scope" value="Bacteria"/>
</dbReference>
<dbReference type="InterPro" id="IPR027417">
    <property type="entry name" value="P-loop_NTPase"/>
</dbReference>
<dbReference type="Gene3D" id="3.40.50.300">
    <property type="entry name" value="P-loop containing nucleotide triphosphate hydrolases"/>
    <property type="match status" value="1"/>
</dbReference>
<dbReference type="Pfam" id="PF02742">
    <property type="entry name" value="Fe_dep_repr_C"/>
    <property type="match status" value="1"/>
</dbReference>
<dbReference type="InterPro" id="IPR001367">
    <property type="entry name" value="Fe_dep_repressor"/>
</dbReference>
<dbReference type="Proteomes" id="UP000002432">
    <property type="component" value="Chromosome"/>
</dbReference>
<evidence type="ECO:0000256" key="2">
    <source>
        <dbReference type="ARBA" id="ARBA00022741"/>
    </source>
</evidence>
<keyword evidence="2" id="KW-0547">Nucleotide-binding</keyword>
<evidence type="ECO:0000256" key="1">
    <source>
        <dbReference type="ARBA" id="ARBA00022448"/>
    </source>
</evidence>
<dbReference type="CDD" id="cd03255">
    <property type="entry name" value="ABC_MJ0796_LolCDE_FtsE"/>
    <property type="match status" value="1"/>
</dbReference>
<dbReference type="InterPro" id="IPR003593">
    <property type="entry name" value="AAA+_ATPase"/>
</dbReference>
<dbReference type="FunFam" id="3.40.50.300:FF:000032">
    <property type="entry name" value="Export ABC transporter ATP-binding protein"/>
    <property type="match status" value="1"/>
</dbReference>
<dbReference type="InterPro" id="IPR036388">
    <property type="entry name" value="WH-like_DNA-bd_sf"/>
</dbReference>
<dbReference type="InterPro" id="IPR017871">
    <property type="entry name" value="ABC_transporter-like_CS"/>
</dbReference>
<evidence type="ECO:0000256" key="4">
    <source>
        <dbReference type="ARBA" id="ARBA00038388"/>
    </source>
</evidence>
<dbReference type="InterPro" id="IPR022689">
    <property type="entry name" value="Iron_dep_repressor"/>
</dbReference>
<dbReference type="PROSITE" id="PS00211">
    <property type="entry name" value="ABC_TRANSPORTER_1"/>
    <property type="match status" value="1"/>
</dbReference>
<organism evidence="6 7">
    <name type="scientific">Koribacter versatilis (strain Ellin345)</name>
    <dbReference type="NCBI Taxonomy" id="204669"/>
    <lineage>
        <taxon>Bacteria</taxon>
        <taxon>Pseudomonadati</taxon>
        <taxon>Acidobacteriota</taxon>
        <taxon>Terriglobia</taxon>
        <taxon>Terriglobales</taxon>
        <taxon>Candidatus Korobacteraceae</taxon>
        <taxon>Candidatus Korobacter</taxon>
    </lineage>
</organism>
<dbReference type="EnsemblBacteria" id="ABF40868">
    <property type="protein sequence ID" value="ABF40868"/>
    <property type="gene ID" value="Acid345_1867"/>
</dbReference>
<evidence type="ECO:0000313" key="6">
    <source>
        <dbReference type="EMBL" id="ABF40868.1"/>
    </source>
</evidence>
<evidence type="ECO:0000259" key="5">
    <source>
        <dbReference type="PROSITE" id="PS50893"/>
    </source>
</evidence>
<dbReference type="KEGG" id="aba:Acid345_1867"/>
<dbReference type="SMART" id="SM00529">
    <property type="entry name" value="HTH_DTXR"/>
    <property type="match status" value="1"/>
</dbReference>
<feature type="domain" description="ABC transporter" evidence="5">
    <location>
        <begin position="2"/>
        <end position="241"/>
    </location>
</feature>
<dbReference type="STRING" id="204669.Acid345_1867"/>
<dbReference type="eggNOG" id="COG1136">
    <property type="taxonomic scope" value="Bacteria"/>
</dbReference>
<dbReference type="GO" id="GO:0022857">
    <property type="term" value="F:transmembrane transporter activity"/>
    <property type="evidence" value="ECO:0007669"/>
    <property type="project" value="TreeGrafter"/>
</dbReference>
<dbReference type="GO" id="GO:0046983">
    <property type="term" value="F:protein dimerization activity"/>
    <property type="evidence" value="ECO:0007669"/>
    <property type="project" value="InterPro"/>
</dbReference>
<dbReference type="EMBL" id="CP000360">
    <property type="protein sequence ID" value="ABF40868.1"/>
    <property type="molecule type" value="Genomic_DNA"/>
</dbReference>
<dbReference type="PROSITE" id="PS50893">
    <property type="entry name" value="ABC_TRANSPORTER_2"/>
    <property type="match status" value="1"/>
</dbReference>
<dbReference type="HOGENOM" id="CLU_674019_0_0_0"/>
<dbReference type="GO" id="GO:0005524">
    <property type="term" value="F:ATP binding"/>
    <property type="evidence" value="ECO:0007669"/>
    <property type="project" value="UniProtKB-KW"/>
</dbReference>
<dbReference type="Pfam" id="PF00005">
    <property type="entry name" value="ABC_tran"/>
    <property type="match status" value="1"/>
</dbReference>
<dbReference type="InterPro" id="IPR036421">
    <property type="entry name" value="Fe_dep_repressor_sf"/>
</dbReference>
<dbReference type="InterPro" id="IPR003439">
    <property type="entry name" value="ABC_transporter-like_ATP-bd"/>
</dbReference>
<proteinExistence type="inferred from homology"/>
<comment type="similarity">
    <text evidence="4">Belongs to the ABC transporter superfamily. Macrolide exporter (TC 3.A.1.122) family.</text>
</comment>
<dbReference type="SUPFAM" id="SSF52540">
    <property type="entry name" value="P-loop containing nucleoside triphosphate hydrolases"/>
    <property type="match status" value="1"/>
</dbReference>
<dbReference type="GO" id="GO:0005886">
    <property type="term" value="C:plasma membrane"/>
    <property type="evidence" value="ECO:0007669"/>
    <property type="project" value="TreeGrafter"/>
</dbReference>
<keyword evidence="1" id="KW-0813">Transport</keyword>
<dbReference type="InterPro" id="IPR017911">
    <property type="entry name" value="MacB-like_ATP-bd"/>
</dbReference>
<accession>Q1IQI2</accession>
<evidence type="ECO:0000256" key="3">
    <source>
        <dbReference type="ARBA" id="ARBA00022840"/>
    </source>
</evidence>
<dbReference type="RefSeq" id="WP_011522670.1">
    <property type="nucleotide sequence ID" value="NC_008009.1"/>
</dbReference>
<dbReference type="GO" id="GO:0046914">
    <property type="term" value="F:transition metal ion binding"/>
    <property type="evidence" value="ECO:0007669"/>
    <property type="project" value="InterPro"/>
</dbReference>
<sequence length="408" mass="45949">MIRLEHVSKLYPARAERDAAMLKALDDVSLHVNPGEWLAVMGPSGSGKSTLVNLIGCLDQPSSGAIWLDGENVAELPPSELTRVRAEKIGFVFQQFHLIPYLTAIENVMLAQYFHSMTDEQEARQALERVGLADRANHLPSQLSGGEQQRVCIARALINDPKIILADEPTGNLDAQNEEIVLRLLRELHDAGRTIVMVTHDPVMARLADRMIELHHGRLSHEQIFSLNDQEQFDELLEEIWVTEEHGELAEVGRLDDHGALPVPIAVEKMVELGLLTMQKHGPKSHGHKRVINPCHDAIRQQQHVLPEDGEFIVQFTQRGREMAESIIRRHRLAERLFTQSFQMQNQEEIEEQACKFEHILSPEATEKICTFLNHPRACPHGAPIPMGACCRAARLLGHDAVEENVRQ</sequence>
<dbReference type="GO" id="GO:0016887">
    <property type="term" value="F:ATP hydrolysis activity"/>
    <property type="evidence" value="ECO:0007669"/>
    <property type="project" value="InterPro"/>
</dbReference>
<dbReference type="Gene3D" id="1.10.10.10">
    <property type="entry name" value="Winged helix-like DNA-binding domain superfamily/Winged helix DNA-binding domain"/>
    <property type="match status" value="1"/>
</dbReference>
<reference evidence="6 7" key="1">
    <citation type="journal article" date="2009" name="Appl. Environ. Microbiol.">
        <title>Three genomes from the phylum Acidobacteria provide insight into the lifestyles of these microorganisms in soils.</title>
        <authorList>
            <person name="Ward N.L."/>
            <person name="Challacombe J.F."/>
            <person name="Janssen P.H."/>
            <person name="Henrissat B."/>
            <person name="Coutinho P.M."/>
            <person name="Wu M."/>
            <person name="Xie G."/>
            <person name="Haft D.H."/>
            <person name="Sait M."/>
            <person name="Badger J."/>
            <person name="Barabote R.D."/>
            <person name="Bradley B."/>
            <person name="Brettin T.S."/>
            <person name="Brinkac L.M."/>
            <person name="Bruce D."/>
            <person name="Creasy T."/>
            <person name="Daugherty S.C."/>
            <person name="Davidsen T.M."/>
            <person name="DeBoy R.T."/>
            <person name="Detter J.C."/>
            <person name="Dodson R.J."/>
            <person name="Durkin A.S."/>
            <person name="Ganapathy A."/>
            <person name="Gwinn-Giglio M."/>
            <person name="Han C.S."/>
            <person name="Khouri H."/>
            <person name="Kiss H."/>
            <person name="Kothari S.P."/>
            <person name="Madupu R."/>
            <person name="Nelson K.E."/>
            <person name="Nelson W.C."/>
            <person name="Paulsen I."/>
            <person name="Penn K."/>
            <person name="Ren Q."/>
            <person name="Rosovitz M.J."/>
            <person name="Selengut J.D."/>
            <person name="Shrivastava S."/>
            <person name="Sullivan S.A."/>
            <person name="Tapia R."/>
            <person name="Thompson L.S."/>
            <person name="Watkins K.L."/>
            <person name="Yang Q."/>
            <person name="Yu C."/>
            <person name="Zafar N."/>
            <person name="Zhou L."/>
            <person name="Kuske C.R."/>
        </authorList>
    </citation>
    <scope>NUCLEOTIDE SEQUENCE [LARGE SCALE GENOMIC DNA]</scope>
    <source>
        <strain evidence="6 7">Ellin345</strain>
    </source>
</reference>
<dbReference type="PANTHER" id="PTHR24220">
    <property type="entry name" value="IMPORT ATP-BINDING PROTEIN"/>
    <property type="match status" value="1"/>
</dbReference>
<dbReference type="OrthoDB" id="9802264at2"/>
<gene>
    <name evidence="6" type="ordered locus">Acid345_1867</name>
</gene>
<evidence type="ECO:0000313" key="7">
    <source>
        <dbReference type="Proteomes" id="UP000002432"/>
    </source>
</evidence>
<name>Q1IQI2_KORVE</name>
<dbReference type="PANTHER" id="PTHR24220:SF86">
    <property type="entry name" value="ABC TRANSPORTER ABCH.1"/>
    <property type="match status" value="1"/>
</dbReference>
<dbReference type="AlphaFoldDB" id="Q1IQI2"/>
<dbReference type="InterPro" id="IPR015854">
    <property type="entry name" value="ABC_transpr_LolD-like"/>
</dbReference>
<dbReference type="SUPFAM" id="SSF47979">
    <property type="entry name" value="Iron-dependent repressor protein, dimerization domain"/>
    <property type="match status" value="1"/>
</dbReference>
<dbReference type="GO" id="GO:0003700">
    <property type="term" value="F:DNA-binding transcription factor activity"/>
    <property type="evidence" value="ECO:0007669"/>
    <property type="project" value="InterPro"/>
</dbReference>
<keyword evidence="7" id="KW-1185">Reference proteome</keyword>